<organism evidence="3 4">
    <name type="scientific">Alicyclobacillus sacchari</name>
    <dbReference type="NCBI Taxonomy" id="392010"/>
    <lineage>
        <taxon>Bacteria</taxon>
        <taxon>Bacillati</taxon>
        <taxon>Bacillota</taxon>
        <taxon>Bacilli</taxon>
        <taxon>Bacillales</taxon>
        <taxon>Alicyclobacillaceae</taxon>
        <taxon>Alicyclobacillus</taxon>
    </lineage>
</organism>
<evidence type="ECO:0000259" key="2">
    <source>
        <dbReference type="Pfam" id="PF06725"/>
    </source>
</evidence>
<dbReference type="InterPro" id="IPR051933">
    <property type="entry name" value="Resuscitation_pf_RpfB"/>
</dbReference>
<dbReference type="Gene3D" id="2.40.40.10">
    <property type="entry name" value="RlpA-like domain"/>
    <property type="match status" value="1"/>
</dbReference>
<feature type="domain" description="3D" evidence="2">
    <location>
        <begin position="131"/>
        <end position="192"/>
    </location>
</feature>
<dbReference type="InterPro" id="IPR036908">
    <property type="entry name" value="RlpA-like_sf"/>
</dbReference>
<keyword evidence="4" id="KW-1185">Reference proteome</keyword>
<dbReference type="Pfam" id="PF06725">
    <property type="entry name" value="3D"/>
    <property type="match status" value="1"/>
</dbReference>
<dbReference type="GO" id="GO:0009254">
    <property type="term" value="P:peptidoglycan turnover"/>
    <property type="evidence" value="ECO:0007669"/>
    <property type="project" value="InterPro"/>
</dbReference>
<reference evidence="3 4" key="1">
    <citation type="submission" date="2019-03" db="EMBL/GenBank/DDBJ databases">
        <title>Genomic Encyclopedia of Type Strains, Phase IV (KMG-IV): sequencing the most valuable type-strain genomes for metagenomic binning, comparative biology and taxonomic classification.</title>
        <authorList>
            <person name="Goeker M."/>
        </authorList>
    </citation>
    <scope>NUCLEOTIDE SEQUENCE [LARGE SCALE GENOMIC DNA]</scope>
    <source>
        <strain evidence="3 4">DSM 17974</strain>
    </source>
</reference>
<evidence type="ECO:0000313" key="3">
    <source>
        <dbReference type="EMBL" id="TDY49501.1"/>
    </source>
</evidence>
<protein>
    <submittedName>
        <fullName evidence="3">3D (Asp-Asp-Asp) domain-containing protein</fullName>
    </submittedName>
</protein>
<dbReference type="GO" id="GO:0004553">
    <property type="term" value="F:hydrolase activity, hydrolyzing O-glycosyl compounds"/>
    <property type="evidence" value="ECO:0007669"/>
    <property type="project" value="InterPro"/>
</dbReference>
<dbReference type="InterPro" id="IPR010611">
    <property type="entry name" value="3D_dom"/>
</dbReference>
<evidence type="ECO:0000313" key="4">
    <source>
        <dbReference type="Proteomes" id="UP000294581"/>
    </source>
</evidence>
<dbReference type="EMBL" id="SORF01000004">
    <property type="protein sequence ID" value="TDY49501.1"/>
    <property type="molecule type" value="Genomic_DNA"/>
</dbReference>
<dbReference type="PANTHER" id="PTHR39160">
    <property type="entry name" value="CELL WALL-BINDING PROTEIN YOCH"/>
    <property type="match status" value="1"/>
</dbReference>
<keyword evidence="1" id="KW-0732">Signal</keyword>
<dbReference type="RefSeq" id="WP_243834965.1">
    <property type="nucleotide sequence ID" value="NZ_SORF01000004.1"/>
</dbReference>
<dbReference type="PANTHER" id="PTHR39160:SF4">
    <property type="entry name" value="RESUSCITATION-PROMOTING FACTOR RPFB"/>
    <property type="match status" value="1"/>
</dbReference>
<comment type="caution">
    <text evidence="3">The sequence shown here is derived from an EMBL/GenBank/DDBJ whole genome shotgun (WGS) entry which is preliminary data.</text>
</comment>
<dbReference type="SUPFAM" id="SSF50685">
    <property type="entry name" value="Barwin-like endoglucanases"/>
    <property type="match status" value="1"/>
</dbReference>
<dbReference type="AlphaFoldDB" id="A0A4V3HEN0"/>
<gene>
    <name evidence="3" type="ORF">C7445_10412</name>
</gene>
<dbReference type="InterPro" id="IPR059180">
    <property type="entry name" value="3D_YorM"/>
</dbReference>
<name>A0A4V3HEN0_9BACL</name>
<dbReference type="Proteomes" id="UP000294581">
    <property type="component" value="Unassembled WGS sequence"/>
</dbReference>
<accession>A0A4V3HEN0</accession>
<dbReference type="GO" id="GO:0019867">
    <property type="term" value="C:outer membrane"/>
    <property type="evidence" value="ECO:0007669"/>
    <property type="project" value="InterPro"/>
</dbReference>
<proteinExistence type="predicted"/>
<evidence type="ECO:0000256" key="1">
    <source>
        <dbReference type="ARBA" id="ARBA00022729"/>
    </source>
</evidence>
<sequence length="199" mass="21718">MPAAFCISVKRDRSTAMYVSPLAIHITDMNSYHLTGLCIAAAVSTSLWWGEVPATAGDCTKPRHVYQRTDMSAQPSAITVFGRDYDIRKYRKESDLFTITAYNLDRISTGKDPGDPGFGITATGTFAKTGRTVAVDPAVIPYGSLLFIEGVGWRIAEDTGGAIRGHHIDVLMPSRRNALQFGVKQCKVTVYIPDNLTDV</sequence>
<dbReference type="CDD" id="cd14667">
    <property type="entry name" value="3D_containing_proteins"/>
    <property type="match status" value="1"/>
</dbReference>